<dbReference type="Proteomes" id="UP000318661">
    <property type="component" value="Unassembled WGS sequence"/>
</dbReference>
<organism evidence="2 3">
    <name type="scientific">Candidatus Segetimicrobium genomatis</name>
    <dbReference type="NCBI Taxonomy" id="2569760"/>
    <lineage>
        <taxon>Bacteria</taxon>
        <taxon>Bacillati</taxon>
        <taxon>Candidatus Sysuimicrobiota</taxon>
        <taxon>Candidatus Sysuimicrobiia</taxon>
        <taxon>Candidatus Sysuimicrobiales</taxon>
        <taxon>Candidatus Segetimicrobiaceae</taxon>
        <taxon>Candidatus Segetimicrobium</taxon>
    </lineage>
</organism>
<accession>A0A537KV28</accession>
<proteinExistence type="predicted"/>
<dbReference type="InterPro" id="IPR011008">
    <property type="entry name" value="Dimeric_a/b-barrel"/>
</dbReference>
<sequence length="100" mass="11414">MVKLVALYKKPSDPSSFDRHYRDTHMPLVRKWPGLRKVELGRITGMLGGSEPPYYLIAEMYFDDQEAMHAALRSPESRAAGEDLQRFAPGLVTLLYAQME</sequence>
<dbReference type="Gene3D" id="3.30.70.100">
    <property type="match status" value="1"/>
</dbReference>
<feature type="domain" description="EthD" evidence="1">
    <location>
        <begin position="11"/>
        <end position="88"/>
    </location>
</feature>
<dbReference type="EMBL" id="VBAJ01000372">
    <property type="protein sequence ID" value="TMI99366.1"/>
    <property type="molecule type" value="Genomic_DNA"/>
</dbReference>
<dbReference type="AlphaFoldDB" id="A0A537KV28"/>
<dbReference type="PANTHER" id="PTHR40260:SF2">
    <property type="entry name" value="BLR8190 PROTEIN"/>
    <property type="match status" value="1"/>
</dbReference>
<dbReference type="PANTHER" id="PTHR40260">
    <property type="entry name" value="BLR8190 PROTEIN"/>
    <property type="match status" value="1"/>
</dbReference>
<evidence type="ECO:0000313" key="2">
    <source>
        <dbReference type="EMBL" id="TMI99366.1"/>
    </source>
</evidence>
<evidence type="ECO:0000313" key="3">
    <source>
        <dbReference type="Proteomes" id="UP000318661"/>
    </source>
</evidence>
<evidence type="ECO:0000259" key="1">
    <source>
        <dbReference type="Pfam" id="PF07110"/>
    </source>
</evidence>
<dbReference type="InterPro" id="IPR009799">
    <property type="entry name" value="EthD_dom"/>
</dbReference>
<reference evidence="2 3" key="1">
    <citation type="journal article" date="2019" name="Nat. Microbiol.">
        <title>Mediterranean grassland soil C-N compound turnover is dependent on rainfall and depth, and is mediated by genomically divergent microorganisms.</title>
        <authorList>
            <person name="Diamond S."/>
            <person name="Andeer P.F."/>
            <person name="Li Z."/>
            <person name="Crits-Christoph A."/>
            <person name="Burstein D."/>
            <person name="Anantharaman K."/>
            <person name="Lane K.R."/>
            <person name="Thomas B.C."/>
            <person name="Pan C."/>
            <person name="Northen T.R."/>
            <person name="Banfield J.F."/>
        </authorList>
    </citation>
    <scope>NUCLEOTIDE SEQUENCE [LARGE SCALE GENOMIC DNA]</scope>
    <source>
        <strain evidence="2">NP_2</strain>
    </source>
</reference>
<comment type="caution">
    <text evidence="2">The sequence shown here is derived from an EMBL/GenBank/DDBJ whole genome shotgun (WGS) entry which is preliminary data.</text>
</comment>
<dbReference type="GO" id="GO:0016491">
    <property type="term" value="F:oxidoreductase activity"/>
    <property type="evidence" value="ECO:0007669"/>
    <property type="project" value="InterPro"/>
</dbReference>
<name>A0A537KV28_9BACT</name>
<dbReference type="NCBIfam" id="TIGR02118">
    <property type="entry name" value="EthD family reductase"/>
    <property type="match status" value="1"/>
</dbReference>
<dbReference type="SUPFAM" id="SSF54909">
    <property type="entry name" value="Dimeric alpha+beta barrel"/>
    <property type="match status" value="1"/>
</dbReference>
<dbReference type="Pfam" id="PF07110">
    <property type="entry name" value="EthD"/>
    <property type="match status" value="1"/>
</dbReference>
<gene>
    <name evidence="2" type="ORF">E6G99_13330</name>
</gene>
<protein>
    <submittedName>
        <fullName evidence="2">EthD family reductase</fullName>
    </submittedName>
</protein>